<sequence>MANRTDVQSAPCKRPQRIPYDDLALLSSSVPHALHGHVCSVGGVQDLGHAFHDELDHQRAFVDGAVRQVLLK</sequence>
<accession>A0A4U5P0G7</accession>
<reference evidence="1 2" key="1">
    <citation type="journal article" date="2015" name="Genome Biol.">
        <title>Comparative genomics of Steinernema reveals deeply conserved gene regulatory networks.</title>
        <authorList>
            <person name="Dillman A.R."/>
            <person name="Macchietto M."/>
            <person name="Porter C.F."/>
            <person name="Rogers A."/>
            <person name="Williams B."/>
            <person name="Antoshechkin I."/>
            <person name="Lee M.M."/>
            <person name="Goodwin Z."/>
            <person name="Lu X."/>
            <person name="Lewis E.E."/>
            <person name="Goodrich-Blair H."/>
            <person name="Stock S.P."/>
            <person name="Adams B.J."/>
            <person name="Sternberg P.W."/>
            <person name="Mortazavi A."/>
        </authorList>
    </citation>
    <scope>NUCLEOTIDE SEQUENCE [LARGE SCALE GENOMIC DNA]</scope>
    <source>
        <strain evidence="1 2">ALL</strain>
    </source>
</reference>
<reference evidence="1 2" key="2">
    <citation type="journal article" date="2019" name="G3 (Bethesda)">
        <title>Hybrid Assembly of the Genome of the Entomopathogenic Nematode Steinernema carpocapsae Identifies the X-Chromosome.</title>
        <authorList>
            <person name="Serra L."/>
            <person name="Macchietto M."/>
            <person name="Macias-Munoz A."/>
            <person name="McGill C.J."/>
            <person name="Rodriguez I.M."/>
            <person name="Rodriguez B."/>
            <person name="Murad R."/>
            <person name="Mortazavi A."/>
        </authorList>
    </citation>
    <scope>NUCLEOTIDE SEQUENCE [LARGE SCALE GENOMIC DNA]</scope>
    <source>
        <strain evidence="1 2">ALL</strain>
    </source>
</reference>
<dbReference type="AlphaFoldDB" id="A0A4U5P0G7"/>
<name>A0A4U5P0G7_STECR</name>
<comment type="caution">
    <text evidence="1">The sequence shown here is derived from an EMBL/GenBank/DDBJ whole genome shotgun (WGS) entry which is preliminary data.</text>
</comment>
<keyword evidence="2" id="KW-1185">Reference proteome</keyword>
<evidence type="ECO:0000313" key="2">
    <source>
        <dbReference type="Proteomes" id="UP000298663"/>
    </source>
</evidence>
<proteinExistence type="predicted"/>
<evidence type="ECO:0000313" key="1">
    <source>
        <dbReference type="EMBL" id="TKR89418.1"/>
    </source>
</evidence>
<dbReference type="EMBL" id="AZBU02000003">
    <property type="protein sequence ID" value="TKR89418.1"/>
    <property type="molecule type" value="Genomic_DNA"/>
</dbReference>
<dbReference type="Proteomes" id="UP000298663">
    <property type="component" value="Unassembled WGS sequence"/>
</dbReference>
<protein>
    <submittedName>
        <fullName evidence="1">Uncharacterized protein</fullName>
    </submittedName>
</protein>
<gene>
    <name evidence="1" type="ORF">L596_013523</name>
</gene>
<organism evidence="1 2">
    <name type="scientific">Steinernema carpocapsae</name>
    <name type="common">Entomopathogenic nematode</name>
    <dbReference type="NCBI Taxonomy" id="34508"/>
    <lineage>
        <taxon>Eukaryota</taxon>
        <taxon>Metazoa</taxon>
        <taxon>Ecdysozoa</taxon>
        <taxon>Nematoda</taxon>
        <taxon>Chromadorea</taxon>
        <taxon>Rhabditida</taxon>
        <taxon>Tylenchina</taxon>
        <taxon>Panagrolaimomorpha</taxon>
        <taxon>Strongyloidoidea</taxon>
        <taxon>Steinernematidae</taxon>
        <taxon>Steinernema</taxon>
    </lineage>
</organism>